<keyword evidence="2" id="KW-0812">Transmembrane</keyword>
<name>A0AAV1V4E7_9STRA</name>
<feature type="transmembrane region" description="Helical" evidence="2">
    <location>
        <begin position="56"/>
        <end position="81"/>
    </location>
</feature>
<protein>
    <submittedName>
        <fullName evidence="3">Uncharacterized protein</fullName>
    </submittedName>
</protein>
<dbReference type="AlphaFoldDB" id="A0AAV1V4E7"/>
<organism evidence="3 4">
    <name type="scientific">Peronospora matthiolae</name>
    <dbReference type="NCBI Taxonomy" id="2874970"/>
    <lineage>
        <taxon>Eukaryota</taxon>
        <taxon>Sar</taxon>
        <taxon>Stramenopiles</taxon>
        <taxon>Oomycota</taxon>
        <taxon>Peronosporomycetes</taxon>
        <taxon>Peronosporales</taxon>
        <taxon>Peronosporaceae</taxon>
        <taxon>Peronospora</taxon>
    </lineage>
</organism>
<accession>A0AAV1V4E7</accession>
<keyword evidence="1" id="KW-0813">Transport</keyword>
<evidence type="ECO:0000313" key="4">
    <source>
        <dbReference type="Proteomes" id="UP001162060"/>
    </source>
</evidence>
<evidence type="ECO:0000256" key="1">
    <source>
        <dbReference type="ARBA" id="ARBA00022448"/>
    </source>
</evidence>
<evidence type="ECO:0000256" key="2">
    <source>
        <dbReference type="SAM" id="Phobius"/>
    </source>
</evidence>
<proteinExistence type="predicted"/>
<reference evidence="3" key="1">
    <citation type="submission" date="2024-01" db="EMBL/GenBank/DDBJ databases">
        <authorList>
            <person name="Webb A."/>
        </authorList>
    </citation>
    <scope>NUCLEOTIDE SEQUENCE</scope>
    <source>
        <strain evidence="3">Pm1</strain>
    </source>
</reference>
<dbReference type="PANTHER" id="PTHR19241">
    <property type="entry name" value="ATP-BINDING CASSETTE TRANSPORTER"/>
    <property type="match status" value="1"/>
</dbReference>
<comment type="caution">
    <text evidence="3">The sequence shown here is derived from an EMBL/GenBank/DDBJ whole genome shotgun (WGS) entry which is preliminary data.</text>
</comment>
<keyword evidence="2" id="KW-1133">Transmembrane helix</keyword>
<evidence type="ECO:0000313" key="3">
    <source>
        <dbReference type="EMBL" id="CAK7940833.1"/>
    </source>
</evidence>
<dbReference type="Proteomes" id="UP001162060">
    <property type="component" value="Unassembled WGS sequence"/>
</dbReference>
<sequence length="141" mass="15969">MMMLLQGYVTNVACLPFTRRERAVYCREFDAQTYNILCYFLGITVVEIPNTILDQLLVLLLSSGEVVAVVGVLFNVMFLLFAEFNPPAAAIPDRYRWLCDVTYQRYSFSILASLVFGNCPEDLVNDEVTKGYINLLSELAC</sequence>
<dbReference type="EMBL" id="CAKLBY020000259">
    <property type="protein sequence ID" value="CAK7940833.1"/>
    <property type="molecule type" value="Genomic_DNA"/>
</dbReference>
<keyword evidence="2" id="KW-0472">Membrane</keyword>
<gene>
    <name evidence="3" type="ORF">PM001_LOCUS25983</name>
</gene>